<comment type="caution">
    <text evidence="2">The sequence shown here is derived from an EMBL/GenBank/DDBJ whole genome shotgun (WGS) entry which is preliminary data.</text>
</comment>
<evidence type="ECO:0000313" key="2">
    <source>
        <dbReference type="EMBL" id="NES12067.1"/>
    </source>
</evidence>
<feature type="non-terminal residue" evidence="2">
    <location>
        <position position="1"/>
    </location>
</feature>
<name>A0A6I5RVF9_9PSED</name>
<dbReference type="Proteomes" id="UP000471751">
    <property type="component" value="Unassembled WGS sequence"/>
</dbReference>
<organism evidence="2 3">
    <name type="scientific">Pseudomonas laurentiana</name>
    <dbReference type="NCBI Taxonomy" id="2364649"/>
    <lineage>
        <taxon>Bacteria</taxon>
        <taxon>Pseudomonadati</taxon>
        <taxon>Pseudomonadota</taxon>
        <taxon>Gammaproteobacteria</taxon>
        <taxon>Pseudomonadales</taxon>
        <taxon>Pseudomonadaceae</taxon>
        <taxon>Pseudomonas</taxon>
    </lineage>
</organism>
<proteinExistence type="predicted"/>
<reference evidence="2 3" key="1">
    <citation type="submission" date="2020-02" db="EMBL/GenBank/DDBJ databases">
        <title>Broccoli isolated Pseudomonas sp.</title>
        <authorList>
            <person name="Fujikawa T."/>
            <person name="Sawada H."/>
        </authorList>
    </citation>
    <scope>NUCLEOTIDE SEQUENCE [LARGE SCALE GENOMIC DNA]</scope>
    <source>
        <strain evidence="2 3">JCM 32154</strain>
    </source>
</reference>
<dbReference type="AlphaFoldDB" id="A0A6I5RVF9"/>
<feature type="region of interest" description="Disordered" evidence="1">
    <location>
        <begin position="166"/>
        <end position="192"/>
    </location>
</feature>
<protein>
    <submittedName>
        <fullName evidence="2">AAA family ATPase</fullName>
    </submittedName>
</protein>
<sequence length="192" mass="21550">ALGCTEYIKLVKRKIPEFSTRSLIVLDGDVEGVKGMDSILKLPGRLPPDQLIFEFLFNLPPNDSYWKNNIGFTKPVFMTLCEKISETLQIDPANTEIDLFALIESHKARSTPQDQRLRSHFKNFANDTTFLSMVNGGAAKNPYRAWVKHNTEAVEDFRSRVRSSLQNTMSGGHGVDPAMLRALDPPVEAKKA</sequence>
<keyword evidence="3" id="KW-1185">Reference proteome</keyword>
<dbReference type="EMBL" id="JAAHBT010000435">
    <property type="protein sequence ID" value="NES12067.1"/>
    <property type="molecule type" value="Genomic_DNA"/>
</dbReference>
<evidence type="ECO:0000256" key="1">
    <source>
        <dbReference type="SAM" id="MobiDB-lite"/>
    </source>
</evidence>
<gene>
    <name evidence="2" type="ORF">G3O07_23840</name>
</gene>
<accession>A0A6I5RVF9</accession>
<evidence type="ECO:0000313" key="3">
    <source>
        <dbReference type="Proteomes" id="UP000471751"/>
    </source>
</evidence>